<keyword evidence="3 6" id="KW-0812">Transmembrane</keyword>
<feature type="transmembrane region" description="Helical" evidence="6">
    <location>
        <begin position="259"/>
        <end position="282"/>
    </location>
</feature>
<feature type="transmembrane region" description="Helical" evidence="6">
    <location>
        <begin position="203"/>
        <end position="227"/>
    </location>
</feature>
<dbReference type="InterPro" id="IPR050833">
    <property type="entry name" value="Poly_Biosynth_Transport"/>
</dbReference>
<evidence type="ECO:0000256" key="5">
    <source>
        <dbReference type="ARBA" id="ARBA00023136"/>
    </source>
</evidence>
<feature type="transmembrane region" description="Helical" evidence="6">
    <location>
        <begin position="26"/>
        <end position="43"/>
    </location>
</feature>
<organism evidence="7 8">
    <name type="scientific">Capnocytophaga canimorsus</name>
    <dbReference type="NCBI Taxonomy" id="28188"/>
    <lineage>
        <taxon>Bacteria</taxon>
        <taxon>Pseudomonadati</taxon>
        <taxon>Bacteroidota</taxon>
        <taxon>Flavobacteriia</taxon>
        <taxon>Flavobacteriales</taxon>
        <taxon>Flavobacteriaceae</taxon>
        <taxon>Capnocytophaga</taxon>
    </lineage>
</organism>
<comment type="subcellular location">
    <subcellularLocation>
        <location evidence="1">Cell membrane</location>
        <topology evidence="1">Multi-pass membrane protein</topology>
    </subcellularLocation>
</comment>
<dbReference type="AlphaFoldDB" id="A0A0B7HBB1"/>
<gene>
    <name evidence="7" type="ORF">CCAN12_680040</name>
</gene>
<feature type="transmembrane region" description="Helical" evidence="6">
    <location>
        <begin position="294"/>
        <end position="313"/>
    </location>
</feature>
<feature type="transmembrane region" description="Helical" evidence="6">
    <location>
        <begin position="87"/>
        <end position="105"/>
    </location>
</feature>
<dbReference type="Proteomes" id="UP000044026">
    <property type="component" value="Unassembled WGS sequence"/>
</dbReference>
<evidence type="ECO:0000313" key="7">
    <source>
        <dbReference type="EMBL" id="CEN36961.1"/>
    </source>
</evidence>
<feature type="transmembrane region" description="Helical" evidence="6">
    <location>
        <begin position="234"/>
        <end position="253"/>
    </location>
</feature>
<accession>A0A0B7HBB1</accession>
<proteinExistence type="predicted"/>
<evidence type="ECO:0000256" key="1">
    <source>
        <dbReference type="ARBA" id="ARBA00004651"/>
    </source>
</evidence>
<dbReference type="EMBL" id="CDOE01000065">
    <property type="protein sequence ID" value="CEN36961.1"/>
    <property type="molecule type" value="Genomic_DNA"/>
</dbReference>
<dbReference type="PANTHER" id="PTHR30250">
    <property type="entry name" value="PST FAMILY PREDICTED COLANIC ACID TRANSPORTER"/>
    <property type="match status" value="1"/>
</dbReference>
<evidence type="ECO:0000313" key="8">
    <source>
        <dbReference type="Proteomes" id="UP000044026"/>
    </source>
</evidence>
<feature type="transmembrane region" description="Helical" evidence="6">
    <location>
        <begin position="164"/>
        <end position="183"/>
    </location>
</feature>
<sequence>MAYFEIGYAWARVQLQTVAGNFLKEVFHRVGILLLLVAFYFKLMTFEILVQGVFWVYFLRMICMFVLVFFMVRPQFHIGFPSNKHSVLWYSAFVVLSGSVATLLVDIDKFMLNQYVALPDIAIYNVAIFSATVVVIPYRAVYQIVSPLVAQWLHQNKINEIHQLYHRSTLGVFAFSMLIFVLIVTNARQMYALLPDPAYEQGLWVLIIIACVKLSDALTGVNNALLFNSAYYRYILLLGILLLITTVLLNIWLIPKYGINGSAVATFIAFIVYNMLKISLVCAKFRLQPFSKTIIQIIFIGAILTLIGYFWDFSFANPLINILLKSILILILTFPLLKKIKSEISHL</sequence>
<name>A0A0B7HBB1_9FLAO</name>
<keyword evidence="4 6" id="KW-1133">Transmembrane helix</keyword>
<evidence type="ECO:0000256" key="3">
    <source>
        <dbReference type="ARBA" id="ARBA00022692"/>
    </source>
</evidence>
<feature type="transmembrane region" description="Helical" evidence="6">
    <location>
        <begin position="55"/>
        <end position="72"/>
    </location>
</feature>
<dbReference type="GO" id="GO:0005886">
    <property type="term" value="C:plasma membrane"/>
    <property type="evidence" value="ECO:0007669"/>
    <property type="project" value="UniProtKB-SubCell"/>
</dbReference>
<evidence type="ECO:0000256" key="2">
    <source>
        <dbReference type="ARBA" id="ARBA00022475"/>
    </source>
</evidence>
<feature type="transmembrane region" description="Helical" evidence="6">
    <location>
        <begin position="319"/>
        <end position="337"/>
    </location>
</feature>
<keyword evidence="5 6" id="KW-0472">Membrane</keyword>
<evidence type="ECO:0000256" key="4">
    <source>
        <dbReference type="ARBA" id="ARBA00022989"/>
    </source>
</evidence>
<reference evidence="7 8" key="1">
    <citation type="submission" date="2015-01" db="EMBL/GenBank/DDBJ databases">
        <authorList>
            <person name="Xiang T."/>
            <person name="Song Y."/>
            <person name="Huang L."/>
            <person name="Wang B."/>
            <person name="Wu P."/>
        </authorList>
    </citation>
    <scope>NUCLEOTIDE SEQUENCE [LARGE SCALE GENOMIC DNA]</scope>
    <source>
        <strain evidence="7 8">Cc12</strain>
    </source>
</reference>
<protein>
    <submittedName>
        <fullName evidence="7">Polysaccharide biosynthesis protein</fullName>
    </submittedName>
</protein>
<dbReference type="PANTHER" id="PTHR30250:SF11">
    <property type="entry name" value="O-ANTIGEN TRANSPORTER-RELATED"/>
    <property type="match status" value="1"/>
</dbReference>
<evidence type="ECO:0000256" key="6">
    <source>
        <dbReference type="SAM" id="Phobius"/>
    </source>
</evidence>
<keyword evidence="2" id="KW-1003">Cell membrane</keyword>